<gene>
    <name evidence="18" type="ORF">KXQ929_LOCUS27068</name>
</gene>
<feature type="domain" description="RNase III" evidence="14">
    <location>
        <begin position="1649"/>
        <end position="1798"/>
    </location>
</feature>
<dbReference type="SMART" id="SM00535">
    <property type="entry name" value="RIBOc"/>
    <property type="match status" value="2"/>
</dbReference>
<dbReference type="EMBL" id="CAJOBB010002521">
    <property type="protein sequence ID" value="CAF3976238.1"/>
    <property type="molecule type" value="Genomic_DNA"/>
</dbReference>
<evidence type="ECO:0000313" key="19">
    <source>
        <dbReference type="Proteomes" id="UP000663868"/>
    </source>
</evidence>
<dbReference type="FunFam" id="1.10.1520.10:FF:000004">
    <property type="entry name" value="Endoribonuclease dicer-like 1"/>
    <property type="match status" value="1"/>
</dbReference>
<dbReference type="FunFam" id="3.40.50.300:FF:000628">
    <property type="entry name" value="Endoribonuclease Dicer"/>
    <property type="match status" value="1"/>
</dbReference>
<evidence type="ECO:0000259" key="16">
    <source>
        <dbReference type="PROSITE" id="PS51194"/>
    </source>
</evidence>
<evidence type="ECO:0000256" key="12">
    <source>
        <dbReference type="PROSITE-ProRule" id="PRU00339"/>
    </source>
</evidence>
<dbReference type="PANTHER" id="PTHR14950:SF37">
    <property type="entry name" value="ENDORIBONUCLEASE DICER"/>
    <property type="match status" value="1"/>
</dbReference>
<comment type="caution">
    <text evidence="18">The sequence shown here is derived from an EMBL/GenBank/DDBJ whole genome shotgun (WGS) entry which is preliminary data.</text>
</comment>
<dbReference type="SUPFAM" id="SSF69065">
    <property type="entry name" value="RNase III domain-like"/>
    <property type="match status" value="2"/>
</dbReference>
<dbReference type="Gene3D" id="1.25.40.10">
    <property type="entry name" value="Tetratricopeptide repeat domain"/>
    <property type="match status" value="2"/>
</dbReference>
<dbReference type="CDD" id="cd00593">
    <property type="entry name" value="RIBOc"/>
    <property type="match status" value="2"/>
</dbReference>
<dbReference type="Gene3D" id="3.30.160.380">
    <property type="entry name" value="Dicer dimerisation domain"/>
    <property type="match status" value="1"/>
</dbReference>
<dbReference type="CDD" id="cd18034">
    <property type="entry name" value="DEXHc_dicer"/>
    <property type="match status" value="1"/>
</dbReference>
<dbReference type="Pfam" id="PF00636">
    <property type="entry name" value="Ribonuclease_3"/>
    <property type="match status" value="2"/>
</dbReference>
<dbReference type="PROSITE" id="PS51327">
    <property type="entry name" value="DICER_DSRBF"/>
    <property type="match status" value="1"/>
</dbReference>
<dbReference type="InterPro" id="IPR011545">
    <property type="entry name" value="DEAD/DEAH_box_helicase_dom"/>
</dbReference>
<dbReference type="SMART" id="SM00490">
    <property type="entry name" value="HELICc"/>
    <property type="match status" value="1"/>
</dbReference>
<organism evidence="18 19">
    <name type="scientific">Adineta steineri</name>
    <dbReference type="NCBI Taxonomy" id="433720"/>
    <lineage>
        <taxon>Eukaryota</taxon>
        <taxon>Metazoa</taxon>
        <taxon>Spiralia</taxon>
        <taxon>Gnathifera</taxon>
        <taxon>Rotifera</taxon>
        <taxon>Eurotatoria</taxon>
        <taxon>Bdelloidea</taxon>
        <taxon>Adinetida</taxon>
        <taxon>Adinetidae</taxon>
        <taxon>Adineta</taxon>
    </lineage>
</organism>
<dbReference type="Gene3D" id="3.30.160.20">
    <property type="match status" value="1"/>
</dbReference>
<dbReference type="SUPFAM" id="SSF56399">
    <property type="entry name" value="ADP-ribosylation"/>
    <property type="match status" value="1"/>
</dbReference>
<keyword evidence="3" id="KW-0479">Metal-binding</keyword>
<evidence type="ECO:0000256" key="4">
    <source>
        <dbReference type="ARBA" id="ARBA00022737"/>
    </source>
</evidence>
<dbReference type="InterPro" id="IPR014001">
    <property type="entry name" value="Helicase_ATP-bd"/>
</dbReference>
<evidence type="ECO:0000259" key="15">
    <source>
        <dbReference type="PROSITE" id="PS51192"/>
    </source>
</evidence>
<dbReference type="Proteomes" id="UP000663868">
    <property type="component" value="Unassembled WGS sequence"/>
</dbReference>
<dbReference type="GO" id="GO:0005524">
    <property type="term" value="F:ATP binding"/>
    <property type="evidence" value="ECO:0007669"/>
    <property type="project" value="UniProtKB-KW"/>
</dbReference>
<keyword evidence="5" id="KW-0547">Nucleotide-binding</keyword>
<evidence type="ECO:0000256" key="6">
    <source>
        <dbReference type="ARBA" id="ARBA00022801"/>
    </source>
</evidence>
<feature type="domain" description="Helicase C-terminal" evidence="16">
    <location>
        <begin position="1005"/>
        <end position="1177"/>
    </location>
</feature>
<evidence type="ECO:0000256" key="10">
    <source>
        <dbReference type="ARBA" id="ARBA00022884"/>
    </source>
</evidence>
<evidence type="ECO:0000256" key="1">
    <source>
        <dbReference type="ARBA" id="ARBA00001936"/>
    </source>
</evidence>
<dbReference type="PROSITE" id="PS50142">
    <property type="entry name" value="RNASE_3_2"/>
    <property type="match status" value="2"/>
</dbReference>
<dbReference type="GO" id="GO:0004386">
    <property type="term" value="F:helicase activity"/>
    <property type="evidence" value="ECO:0007669"/>
    <property type="project" value="UniProtKB-KW"/>
</dbReference>
<evidence type="ECO:0000313" key="18">
    <source>
        <dbReference type="EMBL" id="CAF3976238.1"/>
    </source>
</evidence>
<evidence type="ECO:0000256" key="9">
    <source>
        <dbReference type="ARBA" id="ARBA00022842"/>
    </source>
</evidence>
<dbReference type="InterPro" id="IPR027417">
    <property type="entry name" value="P-loop_NTPase"/>
</dbReference>
<dbReference type="SMART" id="SM00487">
    <property type="entry name" value="DEXDc"/>
    <property type="match status" value="1"/>
</dbReference>
<dbReference type="Gene3D" id="1.10.1520.10">
    <property type="entry name" value="Ribonuclease III domain"/>
    <property type="match status" value="2"/>
</dbReference>
<evidence type="ECO:0000256" key="11">
    <source>
        <dbReference type="ARBA" id="ARBA00035116"/>
    </source>
</evidence>
<feature type="repeat" description="TPR" evidence="12">
    <location>
        <begin position="476"/>
        <end position="509"/>
    </location>
</feature>
<dbReference type="InterPro" id="IPR036389">
    <property type="entry name" value="RNase_III_sf"/>
</dbReference>
<keyword evidence="12" id="KW-0802">TPR repeat</keyword>
<dbReference type="InterPro" id="IPR011990">
    <property type="entry name" value="TPR-like_helical_dom_sf"/>
</dbReference>
<evidence type="ECO:0000256" key="8">
    <source>
        <dbReference type="ARBA" id="ARBA00022840"/>
    </source>
</evidence>
<dbReference type="Pfam" id="PF00271">
    <property type="entry name" value="Helicase_C"/>
    <property type="match status" value="1"/>
</dbReference>
<feature type="domain" description="Helicase ATP-binding" evidence="15">
    <location>
        <begin position="633"/>
        <end position="810"/>
    </location>
</feature>
<dbReference type="InterPro" id="IPR001650">
    <property type="entry name" value="Helicase_C-like"/>
</dbReference>
<keyword evidence="8" id="KW-0067">ATP-binding</keyword>
<dbReference type="InterPro" id="IPR019734">
    <property type="entry name" value="TPR_rpt"/>
</dbReference>
<dbReference type="GO" id="GO:0031054">
    <property type="term" value="P:pre-miRNA processing"/>
    <property type="evidence" value="ECO:0007669"/>
    <property type="project" value="InterPro"/>
</dbReference>
<proteinExistence type="inferred from homology"/>
<dbReference type="PROSITE" id="PS00517">
    <property type="entry name" value="RNASE_3_1"/>
    <property type="match status" value="1"/>
</dbReference>
<dbReference type="PROSITE" id="PS51192">
    <property type="entry name" value="HELICASE_ATP_BIND_1"/>
    <property type="match status" value="1"/>
</dbReference>
<dbReference type="InterPro" id="IPR000999">
    <property type="entry name" value="RNase_III_dom"/>
</dbReference>
<reference evidence="18" key="1">
    <citation type="submission" date="2021-02" db="EMBL/GenBank/DDBJ databases">
        <authorList>
            <person name="Nowell W R."/>
        </authorList>
    </citation>
    <scope>NUCLEOTIDE SEQUENCE</scope>
</reference>
<dbReference type="PROSITE" id="PS51194">
    <property type="entry name" value="HELICASE_CTER"/>
    <property type="match status" value="1"/>
</dbReference>
<dbReference type="PROSITE" id="PS50005">
    <property type="entry name" value="TPR"/>
    <property type="match status" value="2"/>
</dbReference>
<dbReference type="Pfam" id="PF20932">
    <property type="entry name" value="Dicer_dsRBD"/>
    <property type="match status" value="1"/>
</dbReference>
<dbReference type="InterPro" id="IPR044441">
    <property type="entry name" value="DICER_DSRM"/>
</dbReference>
<dbReference type="SUPFAM" id="SSF48452">
    <property type="entry name" value="TPR-like"/>
    <property type="match status" value="1"/>
</dbReference>
<keyword evidence="4" id="KW-0677">Repeat</keyword>
<dbReference type="SUPFAM" id="SSF54768">
    <property type="entry name" value="dsRNA-binding domain-like"/>
    <property type="match status" value="1"/>
</dbReference>
<evidence type="ECO:0000256" key="13">
    <source>
        <dbReference type="PROSITE-ProRule" id="PRU00657"/>
    </source>
</evidence>
<dbReference type="GO" id="GO:0030422">
    <property type="term" value="P:siRNA processing"/>
    <property type="evidence" value="ECO:0007669"/>
    <property type="project" value="InterPro"/>
</dbReference>
<comment type="cofactor">
    <cofactor evidence="2">
        <name>Mg(2+)</name>
        <dbReference type="ChEBI" id="CHEBI:18420"/>
    </cofactor>
</comment>
<feature type="domain" description="Dicer dsRNA-binding fold" evidence="17">
    <location>
        <begin position="1202"/>
        <end position="1291"/>
    </location>
</feature>
<keyword evidence="6" id="KW-0378">Hydrolase</keyword>
<evidence type="ECO:0000256" key="5">
    <source>
        <dbReference type="ARBA" id="ARBA00022741"/>
    </source>
</evidence>
<evidence type="ECO:0000259" key="14">
    <source>
        <dbReference type="PROSITE" id="PS50142"/>
    </source>
</evidence>
<dbReference type="SUPFAM" id="SSF52540">
    <property type="entry name" value="P-loop containing nucleoside triphosphate hydrolases"/>
    <property type="match status" value="1"/>
</dbReference>
<accession>A0A819MAR6</accession>
<dbReference type="Pfam" id="PF13424">
    <property type="entry name" value="TPR_12"/>
    <property type="match status" value="1"/>
</dbReference>
<dbReference type="PANTHER" id="PTHR14950">
    <property type="entry name" value="DICER-RELATED"/>
    <property type="match status" value="1"/>
</dbReference>
<evidence type="ECO:0000259" key="17">
    <source>
        <dbReference type="PROSITE" id="PS51327"/>
    </source>
</evidence>
<dbReference type="Pfam" id="PF03368">
    <property type="entry name" value="Dicer_dimer"/>
    <property type="match status" value="1"/>
</dbReference>
<keyword evidence="7" id="KW-0347">Helicase</keyword>
<dbReference type="GO" id="GO:0003723">
    <property type="term" value="F:RNA binding"/>
    <property type="evidence" value="ECO:0007669"/>
    <property type="project" value="UniProtKB-UniRule"/>
</dbReference>
<dbReference type="Gene3D" id="3.40.50.300">
    <property type="entry name" value="P-loop containing nucleotide triphosphate hydrolases"/>
    <property type="match status" value="2"/>
</dbReference>
<comment type="similarity">
    <text evidence="11 13">Belongs to the helicase family. Dicer subfamily.</text>
</comment>
<dbReference type="InterPro" id="IPR038248">
    <property type="entry name" value="Dicer_dimer_sf"/>
</dbReference>
<dbReference type="GO" id="GO:0046872">
    <property type="term" value="F:metal ion binding"/>
    <property type="evidence" value="ECO:0007669"/>
    <property type="project" value="UniProtKB-KW"/>
</dbReference>
<name>A0A819MAR6_9BILA</name>
<keyword evidence="10 13" id="KW-0694">RNA-binding</keyword>
<protein>
    <submittedName>
        <fullName evidence="18">Uncharacterized protein</fullName>
    </submittedName>
</protein>
<comment type="cofactor">
    <cofactor evidence="1">
        <name>Mn(2+)</name>
        <dbReference type="ChEBI" id="CHEBI:29035"/>
    </cofactor>
</comment>
<evidence type="ECO:0000256" key="3">
    <source>
        <dbReference type="ARBA" id="ARBA00022723"/>
    </source>
</evidence>
<evidence type="ECO:0000256" key="2">
    <source>
        <dbReference type="ARBA" id="ARBA00001946"/>
    </source>
</evidence>
<evidence type="ECO:0000256" key="7">
    <source>
        <dbReference type="ARBA" id="ARBA00022806"/>
    </source>
</evidence>
<dbReference type="Gene3D" id="3.90.176.10">
    <property type="entry name" value="Toxin ADP-ribosyltransferase, Chain A, domain 1"/>
    <property type="match status" value="1"/>
</dbReference>
<feature type="repeat" description="TPR" evidence="12">
    <location>
        <begin position="434"/>
        <end position="467"/>
    </location>
</feature>
<keyword evidence="9" id="KW-0460">Magnesium</keyword>
<sequence>MGHNKLSRNVVQQIHCQCAIKIVFIIRSSTDNSQFDQWATSYIKIKSVPSSEILLKEIDYFKSRWLRTVDEFFSLDIFQSNSNLSDYSTLELNGSFLFIQLSLDILLRMTPLPTDKDEFIVECMKAYKNQPNILQDIQDFSEYYEPKTSLFWYSRQTFLYPLVNKALRVENIDLLYLCRFFMRDIRDQLVHRQHTTPVKVYRGQVMSLNEMIHLKSLFSGDPNIMMSTDSRQQEIYIAFKSFLSTSFKRNIAEFYVSGQPVAGECLVLFEIHADPNVCDETNSFAELGTSSAIENEEEVLFMLNSIFRITNIHEEEAKYIITLELCNNDDHTFKSVFEYLKKDYGGEIAGYEIEANLNSFAIALFNMQKYDLADKFFRRLYNELPPSHRDRARCCHNIGNVALARGQYKESLWWQNKALELFQQLWPFDHPGSGNIYHCMGHVYSNKRKYDQAIDAYKTAIFIFKRYFGDEHPRVALALTSLAILYSEIKDFERAIDLYREALIINEKYLPPFHPDLAWMHRLLAVAFNHNRQQHFALDHYEKALAIGLKKFYTSDLRLSIIFTELAATYQKMGYIDKADDYFQKAVTTMNVVSSTSDTRFNSKVGYICRRCRQRVWAYSMFNGIKETYPTELMEQAKLENLVICLPTGSGKTYIAVMLIKETAHDTRRSIDDGGKRTIFLVKTVALVQQQSEYIRIHTDLTVGKYYGELKVDLWDKERWINEFEQHQVLVFTAKVFLDLVDHNYFPLYKVNLLIFDECHHSTGENCYASLMRRHYDTCHDQPRILGLTASISAKKLKLSQLETTAKQIEETYRARLASGSDREESARCGTSARVEHIHCFSYKEYIKTSYESITIAFDTIQSILLDLEPYVKAKKAERERIAHDLSEIMLTEDYLGENVTQYNNLSVDYTIFLQSEYVNIPRLKRYLEQLIHVGYELGLYGLFLATKSLQKALKSSQALDLISDAQGKQLYDDSLQRIDCLVDDILQGLIDINQGNDDVLFSSKVLNLFQRINTDMDKNSLVRCIVFVERIYTATVLTQILIGLMNRMLPLNNNYLKIKYLTGPRASIGDAKMTAKYLQQVIKEFRTGQVHVLVATAVVEEGLDIPKCNLVFRFNKPPNFSSYMQSKGRARAKQNASYALLIDESDEQKDLTDYETYEDIEKKIRDGFSIDDDDDDFNTDDSNQLEPYRTENGAVISAVRAAQIIYEYCAVLGNGRICPPRILFSETDHDTFTSILSMPANCPVLDDIICENRKKKLAKFQCCLKMVELLHQQGELNDHCLPYHKRLLVINDIPIKNRLFKLCDELFEKKNDSTMEKFPKQIASFPPSTTDSSNIWYLYRISIRSENDKFGFIVPTKLIELPNFNLYAASNEILTVDVAYVKTIDYTKHRHELERFCRFLFENVLDEITHSLGSILKFDIEHSSFKCLPCLLKDINEIDGERMLSICNRLNKPVEDYFQLSDDELYTAQHLSQKIFYMKMPSGSSPKRTSDPWEHKKKIETIKTYADYFQEKVPDVNIHRDALMVEMKGISKPRINYLYSSPSDKKNDSTSTSSNQPSVYYPIELLHYAPFNIADMQFFHKLPSILVRITQLYYIEQLRTLFATHVKNYSLMDVSLMRTSVSFTDCLKTMNSTSMECLPMPSQTILPLIPLTYDSSIAMNQPMPDILFQAITRRSCGEQVDHENLEILGDCFLKLAVSMSLYIKYPSAGAGVLTNKKKIEISNENLYRLTIQNKLKAYLNVEKIVFRGTKANWLPPGYTLDKTKPVTHEQYIHQNAKRKAFSDMIEAFIGTFLISSDYTTTLKFMHWLGLDVIPLDGHGNLIKLPSIFRASTVTMTNDQMDRIINQFFIDRAFADIETKINYTFQNKAYLIAAFTHPSNFANRATDCYERLEFLGDAILDFLVTRHIFVNYSQKITPGRVTDIRQDLSNNGRLAYILVACGLHTKILHNSTTLFGHITSYAGDENLFPENHSTVQYLSKDLDQWADTTAPKALADVFEALVGAVFLDSGNSLQTVWDVFEPLLRNYIDRSIICPNLNPVRWLSENGGKATNEFPEITDDGPMAVCVVQMSNGTVFEGRGTNKNKAKFDACRKAMKQSVDQQTS</sequence>
<dbReference type="Pfam" id="PF00270">
    <property type="entry name" value="DEAD"/>
    <property type="match status" value="1"/>
</dbReference>
<feature type="domain" description="RNase III" evidence="14">
    <location>
        <begin position="1854"/>
        <end position="2010"/>
    </location>
</feature>
<dbReference type="SMART" id="SM00028">
    <property type="entry name" value="TPR"/>
    <property type="match status" value="5"/>
</dbReference>
<dbReference type="GO" id="GO:0004525">
    <property type="term" value="F:ribonuclease III activity"/>
    <property type="evidence" value="ECO:0007669"/>
    <property type="project" value="InterPro"/>
</dbReference>
<dbReference type="InterPro" id="IPR005034">
    <property type="entry name" value="Dicer_dimerisation"/>
</dbReference>
<dbReference type="Pfam" id="PF13181">
    <property type="entry name" value="TPR_8"/>
    <property type="match status" value="1"/>
</dbReference>